<dbReference type="Proteomes" id="UP000019486">
    <property type="component" value="Unassembled WGS sequence"/>
</dbReference>
<keyword evidence="7" id="KW-1185">Reference proteome</keyword>
<sequence>MIDKESGRPGRPRSFDLEEALEAGQQLFHERGYDGVSLSDLTAAIGIAAPSFYAAFGSKAAFFQMILGRYSSATPPIDAFGVEGDAVATLIETYLVARAVSYSRDAAAQGCLVLNATRNCSDAGAAAAAGQIAEDGRLRVRDLVARSRPDLAEPVSDLVASVMQGLSAHARQGWSTERLVTVARNAALSVRTMAETSDFSASEPKA</sequence>
<gene>
    <name evidence="6" type="ORF">N825_24805</name>
</gene>
<feature type="domain" description="HTH tetR-type" evidence="5">
    <location>
        <begin position="14"/>
        <end position="74"/>
    </location>
</feature>
<dbReference type="InterPro" id="IPR009057">
    <property type="entry name" value="Homeodomain-like_sf"/>
</dbReference>
<keyword evidence="3" id="KW-0804">Transcription</keyword>
<dbReference type="Gene3D" id="1.10.10.60">
    <property type="entry name" value="Homeodomain-like"/>
    <property type="match status" value="1"/>
</dbReference>
<evidence type="ECO:0000256" key="4">
    <source>
        <dbReference type="PROSITE-ProRule" id="PRU00335"/>
    </source>
</evidence>
<evidence type="ECO:0000313" key="7">
    <source>
        <dbReference type="Proteomes" id="UP000019486"/>
    </source>
</evidence>
<dbReference type="InterPro" id="IPR001647">
    <property type="entry name" value="HTH_TetR"/>
</dbReference>
<accession>W9HAI6</accession>
<dbReference type="PANTHER" id="PTHR47506:SF1">
    <property type="entry name" value="HTH-TYPE TRANSCRIPTIONAL REGULATOR YJDC"/>
    <property type="match status" value="1"/>
</dbReference>
<dbReference type="Pfam" id="PF00440">
    <property type="entry name" value="TetR_N"/>
    <property type="match status" value="1"/>
</dbReference>
<keyword evidence="2 4" id="KW-0238">DNA-binding</keyword>
<name>W9HAI6_9PROT</name>
<dbReference type="Gene3D" id="1.10.357.10">
    <property type="entry name" value="Tetracycline Repressor, domain 2"/>
    <property type="match status" value="1"/>
</dbReference>
<dbReference type="GO" id="GO:0003677">
    <property type="term" value="F:DNA binding"/>
    <property type="evidence" value="ECO:0007669"/>
    <property type="project" value="UniProtKB-UniRule"/>
</dbReference>
<dbReference type="AlphaFoldDB" id="W9HAI6"/>
<comment type="caution">
    <text evidence="6">The sequence shown here is derived from an EMBL/GenBank/DDBJ whole genome shotgun (WGS) entry which is preliminary data.</text>
</comment>
<evidence type="ECO:0000256" key="3">
    <source>
        <dbReference type="ARBA" id="ARBA00023163"/>
    </source>
</evidence>
<evidence type="ECO:0000256" key="1">
    <source>
        <dbReference type="ARBA" id="ARBA00023015"/>
    </source>
</evidence>
<dbReference type="OrthoDB" id="9795242at2"/>
<dbReference type="RefSeq" id="WP_037448385.1">
    <property type="nucleotide sequence ID" value="NZ_AVFL01000003.1"/>
</dbReference>
<organism evidence="6 7">
    <name type="scientific">Skermanella stibiiresistens SB22</name>
    <dbReference type="NCBI Taxonomy" id="1385369"/>
    <lineage>
        <taxon>Bacteria</taxon>
        <taxon>Pseudomonadati</taxon>
        <taxon>Pseudomonadota</taxon>
        <taxon>Alphaproteobacteria</taxon>
        <taxon>Rhodospirillales</taxon>
        <taxon>Azospirillaceae</taxon>
        <taxon>Skermanella</taxon>
    </lineage>
</organism>
<dbReference type="EMBL" id="AVFL01000003">
    <property type="protein sequence ID" value="EWY41751.1"/>
    <property type="molecule type" value="Genomic_DNA"/>
</dbReference>
<evidence type="ECO:0000259" key="5">
    <source>
        <dbReference type="PROSITE" id="PS50977"/>
    </source>
</evidence>
<dbReference type="STRING" id="1385369.N825_24805"/>
<dbReference type="InterPro" id="IPR036271">
    <property type="entry name" value="Tet_transcr_reg_TetR-rel_C_sf"/>
</dbReference>
<dbReference type="SUPFAM" id="SSF46689">
    <property type="entry name" value="Homeodomain-like"/>
    <property type="match status" value="1"/>
</dbReference>
<evidence type="ECO:0000256" key="2">
    <source>
        <dbReference type="ARBA" id="ARBA00023125"/>
    </source>
</evidence>
<proteinExistence type="predicted"/>
<protein>
    <submittedName>
        <fullName evidence="6">TetR family transcriptional regulator</fullName>
    </submittedName>
</protein>
<dbReference type="SUPFAM" id="SSF48498">
    <property type="entry name" value="Tetracyclin repressor-like, C-terminal domain"/>
    <property type="match status" value="1"/>
</dbReference>
<feature type="DNA-binding region" description="H-T-H motif" evidence="4">
    <location>
        <begin position="37"/>
        <end position="56"/>
    </location>
</feature>
<evidence type="ECO:0000313" key="6">
    <source>
        <dbReference type="EMBL" id="EWY41751.1"/>
    </source>
</evidence>
<reference evidence="6 7" key="1">
    <citation type="submission" date="2013-08" db="EMBL/GenBank/DDBJ databases">
        <title>The genome sequence of Skermanella stibiiresistens.</title>
        <authorList>
            <person name="Zhu W."/>
            <person name="Wang G."/>
        </authorList>
    </citation>
    <scope>NUCLEOTIDE SEQUENCE [LARGE SCALE GENOMIC DNA]</scope>
    <source>
        <strain evidence="6 7">SB22</strain>
    </source>
</reference>
<dbReference type="PROSITE" id="PS50977">
    <property type="entry name" value="HTH_TETR_2"/>
    <property type="match status" value="1"/>
</dbReference>
<keyword evidence="1" id="KW-0805">Transcription regulation</keyword>
<dbReference type="PANTHER" id="PTHR47506">
    <property type="entry name" value="TRANSCRIPTIONAL REGULATORY PROTEIN"/>
    <property type="match status" value="1"/>
</dbReference>